<dbReference type="Proteomes" id="UP000649573">
    <property type="component" value="Unassembled WGS sequence"/>
</dbReference>
<dbReference type="RefSeq" id="WP_189252844.1">
    <property type="nucleotide sequence ID" value="NZ_BMRE01000003.1"/>
</dbReference>
<protein>
    <recommendedName>
        <fullName evidence="1">VOC domain-containing protein</fullName>
    </recommendedName>
</protein>
<gene>
    <name evidence="2" type="ORF">GCM10010178_15020</name>
</gene>
<dbReference type="PANTHER" id="PTHR33993">
    <property type="entry name" value="GLYOXALASE-RELATED"/>
    <property type="match status" value="1"/>
</dbReference>
<feature type="domain" description="VOC" evidence="1">
    <location>
        <begin position="11"/>
        <end position="116"/>
    </location>
</feature>
<reference evidence="3" key="1">
    <citation type="journal article" date="2019" name="Int. J. Syst. Evol. Microbiol.">
        <title>The Global Catalogue of Microorganisms (GCM) 10K type strain sequencing project: providing services to taxonomists for standard genome sequencing and annotation.</title>
        <authorList>
            <consortium name="The Broad Institute Genomics Platform"/>
            <consortium name="The Broad Institute Genome Sequencing Center for Infectious Disease"/>
            <person name="Wu L."/>
            <person name="Ma J."/>
        </authorList>
    </citation>
    <scope>NUCLEOTIDE SEQUENCE [LARGE SCALE GENOMIC DNA]</scope>
    <source>
        <strain evidence="3">JCM 3296</strain>
    </source>
</reference>
<keyword evidence="3" id="KW-1185">Reference proteome</keyword>
<evidence type="ECO:0000313" key="2">
    <source>
        <dbReference type="EMBL" id="GGU23838.1"/>
    </source>
</evidence>
<name>A0ABQ2UDG6_9PSEU</name>
<proteinExistence type="predicted"/>
<dbReference type="Pfam" id="PF18029">
    <property type="entry name" value="Glyoxalase_6"/>
    <property type="match status" value="1"/>
</dbReference>
<evidence type="ECO:0000313" key="3">
    <source>
        <dbReference type="Proteomes" id="UP000649573"/>
    </source>
</evidence>
<dbReference type="PROSITE" id="PS51819">
    <property type="entry name" value="VOC"/>
    <property type="match status" value="1"/>
</dbReference>
<dbReference type="InterPro" id="IPR052164">
    <property type="entry name" value="Anthracycline_SecMetBiosynth"/>
</dbReference>
<dbReference type="Gene3D" id="3.10.180.10">
    <property type="entry name" value="2,3-Dihydroxybiphenyl 1,2-Dioxygenase, domain 1"/>
    <property type="match status" value="1"/>
</dbReference>
<dbReference type="InterPro" id="IPR037523">
    <property type="entry name" value="VOC_core"/>
</dbReference>
<dbReference type="InterPro" id="IPR029068">
    <property type="entry name" value="Glyas_Bleomycin-R_OHBP_Dase"/>
</dbReference>
<dbReference type="InterPro" id="IPR041581">
    <property type="entry name" value="Glyoxalase_6"/>
</dbReference>
<dbReference type="SUPFAM" id="SSF54593">
    <property type="entry name" value="Glyoxalase/Bleomycin resistance protein/Dihydroxybiphenyl dioxygenase"/>
    <property type="match status" value="1"/>
</dbReference>
<accession>A0ABQ2UDG6</accession>
<evidence type="ECO:0000259" key="1">
    <source>
        <dbReference type="PROSITE" id="PS51819"/>
    </source>
</evidence>
<sequence>MDEQAGPRANAVVHFDISGPADEDLRRFYGGLLDWQVDAKGPGYALVQTPGGLRGAIVGSEQPGLALGVAVPDLDQAVQSALELGEAVVMPPTDNGWVTKAQVTDPAGNLLTLIQA</sequence>
<comment type="caution">
    <text evidence="2">The sequence shown here is derived from an EMBL/GenBank/DDBJ whole genome shotgun (WGS) entry which is preliminary data.</text>
</comment>
<organism evidence="2 3">
    <name type="scientific">Lentzea flava</name>
    <dbReference type="NCBI Taxonomy" id="103732"/>
    <lineage>
        <taxon>Bacteria</taxon>
        <taxon>Bacillati</taxon>
        <taxon>Actinomycetota</taxon>
        <taxon>Actinomycetes</taxon>
        <taxon>Pseudonocardiales</taxon>
        <taxon>Pseudonocardiaceae</taxon>
        <taxon>Lentzea</taxon>
    </lineage>
</organism>
<dbReference type="EMBL" id="BMRE01000003">
    <property type="protein sequence ID" value="GGU23838.1"/>
    <property type="molecule type" value="Genomic_DNA"/>
</dbReference>